<protein>
    <submittedName>
        <fullName evidence="2">Uncharacterized protein</fullName>
    </submittedName>
</protein>
<comment type="caution">
    <text evidence="2">The sequence shown here is derived from an EMBL/GenBank/DDBJ whole genome shotgun (WGS) entry which is preliminary data.</text>
</comment>
<sequence>MRGTRRGVGGAGRMTQSRIPPSHGCAWSGPTPLEQTSRWTQMVEQSPSSDDSTQPPDMVLGTQFNEINSGTPDTQLENNGTLDTQQLNNGKLVMRRCRGPAGCTEFMKI</sequence>
<organism evidence="2 3">
    <name type="scientific">Carya illinoinensis</name>
    <name type="common">Pecan</name>
    <dbReference type="NCBI Taxonomy" id="32201"/>
    <lineage>
        <taxon>Eukaryota</taxon>
        <taxon>Viridiplantae</taxon>
        <taxon>Streptophyta</taxon>
        <taxon>Embryophyta</taxon>
        <taxon>Tracheophyta</taxon>
        <taxon>Spermatophyta</taxon>
        <taxon>Magnoliopsida</taxon>
        <taxon>eudicotyledons</taxon>
        <taxon>Gunneridae</taxon>
        <taxon>Pentapetalae</taxon>
        <taxon>rosids</taxon>
        <taxon>fabids</taxon>
        <taxon>Fagales</taxon>
        <taxon>Juglandaceae</taxon>
        <taxon>Carya</taxon>
    </lineage>
</organism>
<gene>
    <name evidence="2" type="ORF">I3842_16G079200</name>
</gene>
<dbReference type="AlphaFoldDB" id="A0A922D5T9"/>
<proteinExistence type="predicted"/>
<accession>A0A922D5T9</accession>
<dbReference type="EMBL" id="CM031840">
    <property type="protein sequence ID" value="KAG6672838.1"/>
    <property type="molecule type" value="Genomic_DNA"/>
</dbReference>
<reference evidence="2" key="1">
    <citation type="submission" date="2021-01" db="EMBL/GenBank/DDBJ databases">
        <authorList>
            <person name="Lovell J.T."/>
            <person name="Bentley N."/>
            <person name="Bhattarai G."/>
            <person name="Jenkins J.W."/>
            <person name="Sreedasyam A."/>
            <person name="Alarcon Y."/>
            <person name="Bock C."/>
            <person name="Boston L."/>
            <person name="Carlson J."/>
            <person name="Cervantes K."/>
            <person name="Clermont K."/>
            <person name="Krom N."/>
            <person name="Kubenka K."/>
            <person name="Mamidi S."/>
            <person name="Mattison C."/>
            <person name="Monteros M."/>
            <person name="Pisani C."/>
            <person name="Plott C."/>
            <person name="Rajasekar S."/>
            <person name="Rhein H.S."/>
            <person name="Rohla C."/>
            <person name="Song M."/>
            <person name="Hilaire R.S."/>
            <person name="Shu S."/>
            <person name="Wells L."/>
            <person name="Wang X."/>
            <person name="Webber J."/>
            <person name="Heerema R.J."/>
            <person name="Klein P."/>
            <person name="Conner P."/>
            <person name="Grauke L."/>
            <person name="Grimwood J."/>
            <person name="Schmutz J."/>
            <person name="Randall J.J."/>
        </authorList>
    </citation>
    <scope>NUCLEOTIDE SEQUENCE</scope>
    <source>
        <tissue evidence="2">Leaf</tissue>
    </source>
</reference>
<evidence type="ECO:0000256" key="1">
    <source>
        <dbReference type="SAM" id="MobiDB-lite"/>
    </source>
</evidence>
<evidence type="ECO:0000313" key="2">
    <source>
        <dbReference type="EMBL" id="KAG6672838.1"/>
    </source>
</evidence>
<feature type="compositionally biased region" description="Gly residues" evidence="1">
    <location>
        <begin position="1"/>
        <end position="12"/>
    </location>
</feature>
<evidence type="ECO:0000313" key="3">
    <source>
        <dbReference type="Proteomes" id="UP000811246"/>
    </source>
</evidence>
<dbReference type="Proteomes" id="UP000811246">
    <property type="component" value="Chromosome 16"/>
</dbReference>
<name>A0A922D5T9_CARIL</name>
<feature type="region of interest" description="Disordered" evidence="1">
    <location>
        <begin position="1"/>
        <end position="36"/>
    </location>
</feature>